<accession>A0A0E9PLG6</accession>
<reference evidence="1" key="2">
    <citation type="journal article" date="2015" name="Fish Shellfish Immunol.">
        <title>Early steps in the European eel (Anguilla anguilla)-Vibrio vulnificus interaction in the gills: Role of the RtxA13 toxin.</title>
        <authorList>
            <person name="Callol A."/>
            <person name="Pajuelo D."/>
            <person name="Ebbesson L."/>
            <person name="Teles M."/>
            <person name="MacKenzie S."/>
            <person name="Amaro C."/>
        </authorList>
    </citation>
    <scope>NUCLEOTIDE SEQUENCE</scope>
</reference>
<proteinExistence type="predicted"/>
<dbReference type="AlphaFoldDB" id="A0A0E9PLG6"/>
<protein>
    <submittedName>
        <fullName evidence="1">Uncharacterized protein</fullName>
    </submittedName>
</protein>
<evidence type="ECO:0000313" key="1">
    <source>
        <dbReference type="EMBL" id="JAH05334.1"/>
    </source>
</evidence>
<sequence length="81" mass="8867">MYQCVTILDETVSKPQIAYTRKVCIRCGLAEGNSTIAARRLYSCPPGNGRTQGKWKPNDGFKCLHPTVVFGRGHPIGLECG</sequence>
<organism evidence="1">
    <name type="scientific">Anguilla anguilla</name>
    <name type="common">European freshwater eel</name>
    <name type="synonym">Muraena anguilla</name>
    <dbReference type="NCBI Taxonomy" id="7936"/>
    <lineage>
        <taxon>Eukaryota</taxon>
        <taxon>Metazoa</taxon>
        <taxon>Chordata</taxon>
        <taxon>Craniata</taxon>
        <taxon>Vertebrata</taxon>
        <taxon>Euteleostomi</taxon>
        <taxon>Actinopterygii</taxon>
        <taxon>Neopterygii</taxon>
        <taxon>Teleostei</taxon>
        <taxon>Anguilliformes</taxon>
        <taxon>Anguillidae</taxon>
        <taxon>Anguilla</taxon>
    </lineage>
</organism>
<reference evidence="1" key="1">
    <citation type="submission" date="2014-11" db="EMBL/GenBank/DDBJ databases">
        <authorList>
            <person name="Amaro Gonzalez C."/>
        </authorList>
    </citation>
    <scope>NUCLEOTIDE SEQUENCE</scope>
</reference>
<dbReference type="EMBL" id="GBXM01103243">
    <property type="protein sequence ID" value="JAH05334.1"/>
    <property type="molecule type" value="Transcribed_RNA"/>
</dbReference>
<name>A0A0E9PLG6_ANGAN</name>